<dbReference type="PROSITE" id="PS50893">
    <property type="entry name" value="ABC_TRANSPORTER_2"/>
    <property type="match status" value="1"/>
</dbReference>
<dbReference type="GO" id="GO:0005886">
    <property type="term" value="C:plasma membrane"/>
    <property type="evidence" value="ECO:0007669"/>
    <property type="project" value="UniProtKB-SubCell"/>
</dbReference>
<sequence>MIHINNLTLSFHGNCILDSINLHIQPHEIVAIIGASGAGKSTFLRCLNLLEKPQSGNISIDNLSFDVSKFKRDQIVKFRQQTAMVFQQFNLFPQKNALENVMEGLVIVKKYPKEKAKQIAYEKLVEVGLADRVDHYPKQLSGGQQQRVAIARALAMNPKVLLLDEPTSALDPELVGEVLATIKMAAKSGITMILVSHEMSFVHDIATRVLFLDKGQIIEDGSPDKVFLNPVQQRTRDFLSRYYSAMQMDYEI</sequence>
<keyword evidence="11" id="KW-1185">Reference proteome</keyword>
<keyword evidence="3" id="KW-0813">Transport</keyword>
<accession>A0A242NG87</accession>
<proteinExistence type="inferred from homology"/>
<keyword evidence="5" id="KW-0547">Nucleotide-binding</keyword>
<dbReference type="PANTHER" id="PTHR43166:SF35">
    <property type="entry name" value="L-CYSTINE IMPORT ATP-BINDING PROTEIN TCYN"/>
    <property type="match status" value="1"/>
</dbReference>
<dbReference type="GO" id="GO:0005524">
    <property type="term" value="F:ATP binding"/>
    <property type="evidence" value="ECO:0007669"/>
    <property type="project" value="UniProtKB-KW"/>
</dbReference>
<name>A0A242NG87_9GAMM</name>
<dbReference type="SUPFAM" id="SSF52540">
    <property type="entry name" value="P-loop containing nucleoside triphosphate hydrolases"/>
    <property type="match status" value="1"/>
</dbReference>
<evidence type="ECO:0000256" key="4">
    <source>
        <dbReference type="ARBA" id="ARBA00022475"/>
    </source>
</evidence>
<dbReference type="EMBL" id="NARP01000027">
    <property type="protein sequence ID" value="OTP98660.1"/>
    <property type="molecule type" value="Genomic_DNA"/>
</dbReference>
<evidence type="ECO:0000313" key="12">
    <source>
        <dbReference type="Proteomes" id="UP000194977"/>
    </source>
</evidence>
<evidence type="ECO:0000256" key="6">
    <source>
        <dbReference type="ARBA" id="ARBA00022840"/>
    </source>
</evidence>
<comment type="similarity">
    <text evidence="2">Belongs to the ABC transporter superfamily.</text>
</comment>
<evidence type="ECO:0000256" key="2">
    <source>
        <dbReference type="ARBA" id="ARBA00005417"/>
    </source>
</evidence>
<dbReference type="InterPro" id="IPR050086">
    <property type="entry name" value="MetN_ABC_transporter-like"/>
</dbReference>
<dbReference type="Pfam" id="PF00005">
    <property type="entry name" value="ABC_tran"/>
    <property type="match status" value="1"/>
</dbReference>
<dbReference type="RefSeq" id="WP_086301331.1">
    <property type="nucleotide sequence ID" value="NZ_MZNE01000006.1"/>
</dbReference>
<evidence type="ECO:0000256" key="7">
    <source>
        <dbReference type="ARBA" id="ARBA00023136"/>
    </source>
</evidence>
<dbReference type="InterPro" id="IPR003439">
    <property type="entry name" value="ABC_transporter-like_ATP-bd"/>
</dbReference>
<dbReference type="SMART" id="SM00382">
    <property type="entry name" value="AAA"/>
    <property type="match status" value="1"/>
</dbReference>
<dbReference type="PROSITE" id="PS00211">
    <property type="entry name" value="ABC_TRANSPORTER_1"/>
    <property type="match status" value="1"/>
</dbReference>
<keyword evidence="4" id="KW-1003">Cell membrane</keyword>
<evidence type="ECO:0000313" key="10">
    <source>
        <dbReference type="EMBL" id="OTQ10309.1"/>
    </source>
</evidence>
<dbReference type="Proteomes" id="UP000194800">
    <property type="component" value="Unassembled WGS sequence"/>
</dbReference>
<evidence type="ECO:0000313" key="11">
    <source>
        <dbReference type="Proteomes" id="UP000194800"/>
    </source>
</evidence>
<dbReference type="CDD" id="cd03262">
    <property type="entry name" value="ABC_HisP_GlnQ"/>
    <property type="match status" value="1"/>
</dbReference>
<reference evidence="11 12" key="1">
    <citation type="submission" date="2017-03" db="EMBL/GenBank/DDBJ databases">
        <title>Comparative genomics of honeybee gut symbionts reveal geographically distinct and subgroup specific antibiotic resistance.</title>
        <authorList>
            <person name="Ludvigsen J."/>
            <person name="Porcellato D."/>
            <person name="Labee-Lund T.M."/>
            <person name="Amdam G.V."/>
            <person name="Rudi K."/>
        </authorList>
    </citation>
    <scope>NUCLEOTIDE SEQUENCE [LARGE SCALE GENOMIC DNA]</scope>
    <source>
        <strain evidence="9 12">A-7-12</strain>
        <strain evidence="10 11">A-9-12</strain>
    </source>
</reference>
<evidence type="ECO:0000256" key="5">
    <source>
        <dbReference type="ARBA" id="ARBA00022741"/>
    </source>
</evidence>
<evidence type="ECO:0000259" key="8">
    <source>
        <dbReference type="PROSITE" id="PS50893"/>
    </source>
</evidence>
<dbReference type="OrthoDB" id="9802264at2"/>
<evidence type="ECO:0000256" key="3">
    <source>
        <dbReference type="ARBA" id="ARBA00022448"/>
    </source>
</evidence>
<dbReference type="InterPro" id="IPR003593">
    <property type="entry name" value="AAA+_ATPase"/>
</dbReference>
<comment type="subcellular location">
    <subcellularLocation>
        <location evidence="1">Cell inner membrane</location>
        <topology evidence="1">Peripheral membrane protein</topology>
    </subcellularLocation>
</comment>
<gene>
    <name evidence="10" type="ORF">B6C91_06115</name>
    <name evidence="9" type="ORF">B6D08_10390</name>
</gene>
<feature type="domain" description="ABC transporter" evidence="8">
    <location>
        <begin position="2"/>
        <end position="239"/>
    </location>
</feature>
<keyword evidence="7" id="KW-0472">Membrane</keyword>
<dbReference type="GO" id="GO:0015424">
    <property type="term" value="F:ABC-type amino acid transporter activity"/>
    <property type="evidence" value="ECO:0007669"/>
    <property type="project" value="InterPro"/>
</dbReference>
<evidence type="ECO:0000256" key="1">
    <source>
        <dbReference type="ARBA" id="ARBA00004417"/>
    </source>
</evidence>
<dbReference type="PIRSF" id="PIRSF039085">
    <property type="entry name" value="ABC_ATPase_HisP"/>
    <property type="match status" value="1"/>
</dbReference>
<dbReference type="InterPro" id="IPR017871">
    <property type="entry name" value="ABC_transporter-like_CS"/>
</dbReference>
<dbReference type="AlphaFoldDB" id="A0A242NG87"/>
<comment type="caution">
    <text evidence="9">The sequence shown here is derived from an EMBL/GenBank/DDBJ whole genome shotgun (WGS) entry which is preliminary data.</text>
</comment>
<dbReference type="Proteomes" id="UP000194977">
    <property type="component" value="Unassembled WGS sequence"/>
</dbReference>
<dbReference type="EMBL" id="NART01000020">
    <property type="protein sequence ID" value="OTQ10309.1"/>
    <property type="molecule type" value="Genomic_DNA"/>
</dbReference>
<organism evidence="9 12">
    <name type="scientific">Gilliamella apicola</name>
    <dbReference type="NCBI Taxonomy" id="1196095"/>
    <lineage>
        <taxon>Bacteria</taxon>
        <taxon>Pseudomonadati</taxon>
        <taxon>Pseudomonadota</taxon>
        <taxon>Gammaproteobacteria</taxon>
        <taxon>Orbales</taxon>
        <taxon>Orbaceae</taxon>
        <taxon>Gilliamella</taxon>
    </lineage>
</organism>
<dbReference type="InterPro" id="IPR030679">
    <property type="entry name" value="ABC_ATPase_HisP-typ"/>
</dbReference>
<dbReference type="Gene3D" id="3.40.50.300">
    <property type="entry name" value="P-loop containing nucleotide triphosphate hydrolases"/>
    <property type="match status" value="1"/>
</dbReference>
<dbReference type="PANTHER" id="PTHR43166">
    <property type="entry name" value="AMINO ACID IMPORT ATP-BINDING PROTEIN"/>
    <property type="match status" value="1"/>
</dbReference>
<protein>
    <submittedName>
        <fullName evidence="9">Amino acid ABC transporter ATP-binding protein</fullName>
    </submittedName>
</protein>
<dbReference type="InterPro" id="IPR027417">
    <property type="entry name" value="P-loop_NTPase"/>
</dbReference>
<keyword evidence="6 9" id="KW-0067">ATP-binding</keyword>
<dbReference type="GO" id="GO:0016887">
    <property type="term" value="F:ATP hydrolysis activity"/>
    <property type="evidence" value="ECO:0007669"/>
    <property type="project" value="InterPro"/>
</dbReference>
<evidence type="ECO:0000313" key="9">
    <source>
        <dbReference type="EMBL" id="OTP98660.1"/>
    </source>
</evidence>